<keyword evidence="1" id="KW-0472">Membrane</keyword>
<evidence type="ECO:0000313" key="2">
    <source>
        <dbReference type="EMBL" id="RXG13320.1"/>
    </source>
</evidence>
<comment type="caution">
    <text evidence="2">The sequence shown here is derived from an EMBL/GenBank/DDBJ whole genome shotgun (WGS) entry which is preliminary data.</text>
</comment>
<dbReference type="NCBIfam" id="NF008712">
    <property type="entry name" value="PRK11715.1-1"/>
    <property type="match status" value="1"/>
</dbReference>
<keyword evidence="1" id="KW-1133">Transmembrane helix</keyword>
<feature type="transmembrane region" description="Helical" evidence="1">
    <location>
        <begin position="431"/>
        <end position="450"/>
    </location>
</feature>
<dbReference type="PANTHER" id="PTHR30092:SF0">
    <property type="entry name" value="INNER MEMBRANE PROTEIN CRED"/>
    <property type="match status" value="1"/>
</dbReference>
<reference evidence="2 3" key="1">
    <citation type="submission" date="2018-07" db="EMBL/GenBank/DDBJ databases">
        <title>Leeuwenhoekiella genomics.</title>
        <authorList>
            <person name="Tahon G."/>
            <person name="Willems A."/>
        </authorList>
    </citation>
    <scope>NUCLEOTIDE SEQUENCE [LARGE SCALE GENOMIC DNA]</scope>
    <source>
        <strain evidence="2 3">R-50232</strain>
    </source>
</reference>
<proteinExistence type="predicted"/>
<feature type="transmembrane region" description="Helical" evidence="1">
    <location>
        <begin position="328"/>
        <end position="347"/>
    </location>
</feature>
<protein>
    <submittedName>
        <fullName evidence="2">Inner membrane protein</fullName>
    </submittedName>
</protein>
<keyword evidence="3" id="KW-1185">Reference proteome</keyword>
<dbReference type="OrthoDB" id="9791851at2"/>
<evidence type="ECO:0000256" key="1">
    <source>
        <dbReference type="SAM" id="Phobius"/>
    </source>
</evidence>
<keyword evidence="1" id="KW-0812">Transmembrane</keyword>
<gene>
    <name evidence="2" type="ORF">DSM04_105299</name>
</gene>
<dbReference type="GO" id="GO:0005886">
    <property type="term" value="C:plasma membrane"/>
    <property type="evidence" value="ECO:0007669"/>
    <property type="project" value="TreeGrafter"/>
</dbReference>
<feature type="transmembrane region" description="Helical" evidence="1">
    <location>
        <begin position="379"/>
        <end position="398"/>
    </location>
</feature>
<sequence>MDSQKTQYPNRFIQWLKTSITARMFMVGFLTLILLIPLFFVQDLIQERAQRQEEVVAEINEKWGEEVLIYGPVLKIPYTISVKQVIQNKETKAVEPQFIEEEKLAYFFPEELNLKTHVNAEIKNRSIYKTSVYNSETHFEGSFAVPDFSDAPAEPNQILWEKARVIFQTSNLKGVNEQVVIKLNGNSYPFSSKYEKRNPTDLSHLKLFTMETTSVKPENLPQENTINFEMDLHINGSEQLRFIPTGKKTEAQVTSDWETNNFTGNYLPYNEDKLDGKGFDAKWKVLDINRPFPQEFFQGLPNLTEFAFGVNFKIPVDEYQKSERTAKYGFLVIGLTFLIFFLIQSLSKIHIHPFQYLMIGLALIMFYTLLISISEHSSYLNAYLVASVVVILLISLYARSILKNIKFPAFIAFSLTLLYSFIYVIIQLENYALLVGSIGLFIILALVMYVSQKIDWNP</sequence>
<dbReference type="RefSeq" id="WP_128762088.1">
    <property type="nucleotide sequence ID" value="NZ_QOVI01000005.1"/>
</dbReference>
<feature type="transmembrane region" description="Helical" evidence="1">
    <location>
        <begin position="405"/>
        <end position="425"/>
    </location>
</feature>
<feature type="transmembrane region" description="Helical" evidence="1">
    <location>
        <begin position="354"/>
        <end position="373"/>
    </location>
</feature>
<feature type="transmembrane region" description="Helical" evidence="1">
    <location>
        <begin position="20"/>
        <end position="41"/>
    </location>
</feature>
<organism evidence="2 3">
    <name type="scientific">Leeuwenhoekiella aestuarii</name>
    <dbReference type="NCBI Taxonomy" id="2249426"/>
    <lineage>
        <taxon>Bacteria</taxon>
        <taxon>Pseudomonadati</taxon>
        <taxon>Bacteroidota</taxon>
        <taxon>Flavobacteriia</taxon>
        <taxon>Flavobacteriales</taxon>
        <taxon>Flavobacteriaceae</taxon>
        <taxon>Leeuwenhoekiella</taxon>
    </lineage>
</organism>
<name>A0A4Q0NRR1_9FLAO</name>
<dbReference type="AlphaFoldDB" id="A0A4Q0NRR1"/>
<dbReference type="PIRSF" id="PIRSF004548">
    <property type="entry name" value="CreD"/>
    <property type="match status" value="1"/>
</dbReference>
<dbReference type="EMBL" id="QOVI01000005">
    <property type="protein sequence ID" value="RXG13320.1"/>
    <property type="molecule type" value="Genomic_DNA"/>
</dbReference>
<evidence type="ECO:0000313" key="3">
    <source>
        <dbReference type="Proteomes" id="UP000289821"/>
    </source>
</evidence>
<dbReference type="Proteomes" id="UP000289821">
    <property type="component" value="Unassembled WGS sequence"/>
</dbReference>
<dbReference type="Pfam" id="PF06123">
    <property type="entry name" value="CreD"/>
    <property type="match status" value="1"/>
</dbReference>
<dbReference type="PANTHER" id="PTHR30092">
    <property type="entry name" value="INNER MEMBRANE PROTEIN CRED"/>
    <property type="match status" value="1"/>
</dbReference>
<accession>A0A4Q0NRR1</accession>
<dbReference type="InterPro" id="IPR010364">
    <property type="entry name" value="Uncharacterised_IM_CreD"/>
</dbReference>